<reference evidence="1 2" key="1">
    <citation type="journal article" date="2018" name="Mol. Plant">
        <title>The genome of Artemisia annua provides insight into the evolution of Asteraceae family and artemisinin biosynthesis.</title>
        <authorList>
            <person name="Shen Q."/>
            <person name="Zhang L."/>
            <person name="Liao Z."/>
            <person name="Wang S."/>
            <person name="Yan T."/>
            <person name="Shi P."/>
            <person name="Liu M."/>
            <person name="Fu X."/>
            <person name="Pan Q."/>
            <person name="Wang Y."/>
            <person name="Lv Z."/>
            <person name="Lu X."/>
            <person name="Zhang F."/>
            <person name="Jiang W."/>
            <person name="Ma Y."/>
            <person name="Chen M."/>
            <person name="Hao X."/>
            <person name="Li L."/>
            <person name="Tang Y."/>
            <person name="Lv G."/>
            <person name="Zhou Y."/>
            <person name="Sun X."/>
            <person name="Brodelius P.E."/>
            <person name="Rose J.K.C."/>
            <person name="Tang K."/>
        </authorList>
    </citation>
    <scope>NUCLEOTIDE SEQUENCE [LARGE SCALE GENOMIC DNA]</scope>
    <source>
        <strain evidence="2">cv. Huhao1</strain>
        <tissue evidence="1">Leaf</tissue>
    </source>
</reference>
<evidence type="ECO:0000313" key="2">
    <source>
        <dbReference type="Proteomes" id="UP000245207"/>
    </source>
</evidence>
<comment type="caution">
    <text evidence="1">The sequence shown here is derived from an EMBL/GenBank/DDBJ whole genome shotgun (WGS) entry which is preliminary data.</text>
</comment>
<proteinExistence type="predicted"/>
<dbReference type="PANTHER" id="PTHR37610:SF6">
    <property type="entry name" value="GAG-POLYPEPTIDE OF LTR COPIA-TYPE-RELATED"/>
    <property type="match status" value="1"/>
</dbReference>
<accession>A0A2U1L1N8</accession>
<evidence type="ECO:0008006" key="3">
    <source>
        <dbReference type="Google" id="ProtNLM"/>
    </source>
</evidence>
<gene>
    <name evidence="1" type="ORF">CTI12_AA541250</name>
</gene>
<dbReference type="EMBL" id="PKPP01012129">
    <property type="protein sequence ID" value="PWA42895.1"/>
    <property type="molecule type" value="Genomic_DNA"/>
</dbReference>
<dbReference type="CDD" id="cd22162">
    <property type="entry name" value="F-box_AtSKIP3-like"/>
    <property type="match status" value="1"/>
</dbReference>
<name>A0A2U1L1N8_ARTAN</name>
<dbReference type="STRING" id="35608.A0A2U1L1N8"/>
<dbReference type="Proteomes" id="UP000245207">
    <property type="component" value="Unassembled WGS sequence"/>
</dbReference>
<protein>
    <recommendedName>
        <fullName evidence="3">F-box domain, cyclin-like protein</fullName>
    </recommendedName>
</protein>
<evidence type="ECO:0000313" key="1">
    <source>
        <dbReference type="EMBL" id="PWA42895.1"/>
    </source>
</evidence>
<dbReference type="PANTHER" id="PTHR37610">
    <property type="entry name" value="CCHC-TYPE DOMAIN-CONTAINING PROTEIN"/>
    <property type="match status" value="1"/>
</dbReference>
<dbReference type="SUPFAM" id="SSF81383">
    <property type="entry name" value="F-box domain"/>
    <property type="match status" value="1"/>
</dbReference>
<sequence>MEEVQNDFFSELPEGFVAEALALTSPRDACRLSSINSFFRSAANWDKVWESFTPPECLGAEGGCNSKKDTFLRLCDHPVIIGDGNKMSDDANQNTPDVFQNPLYLRPSDGPSSITVQEMFIGSQSYRAWRRAIEIGLSTKRKFGFIRVSQLLGLLWLVILQVWSQLEKRFALSDGSRKYKLNKDRYDINQFGGSVSDYFTKMKCVWEELDSVNVLPSITMTPEISLFLTALNQQKRSKCCFSFLMD</sequence>
<dbReference type="OrthoDB" id="5544992at2759"/>
<dbReference type="InterPro" id="IPR036047">
    <property type="entry name" value="F-box-like_dom_sf"/>
</dbReference>
<keyword evidence="2" id="KW-1185">Reference proteome</keyword>
<organism evidence="1 2">
    <name type="scientific">Artemisia annua</name>
    <name type="common">Sweet wormwood</name>
    <dbReference type="NCBI Taxonomy" id="35608"/>
    <lineage>
        <taxon>Eukaryota</taxon>
        <taxon>Viridiplantae</taxon>
        <taxon>Streptophyta</taxon>
        <taxon>Embryophyta</taxon>
        <taxon>Tracheophyta</taxon>
        <taxon>Spermatophyta</taxon>
        <taxon>Magnoliopsida</taxon>
        <taxon>eudicotyledons</taxon>
        <taxon>Gunneridae</taxon>
        <taxon>Pentapetalae</taxon>
        <taxon>asterids</taxon>
        <taxon>campanulids</taxon>
        <taxon>Asterales</taxon>
        <taxon>Asteraceae</taxon>
        <taxon>Asteroideae</taxon>
        <taxon>Anthemideae</taxon>
        <taxon>Artemisiinae</taxon>
        <taxon>Artemisia</taxon>
    </lineage>
</organism>
<dbReference type="AlphaFoldDB" id="A0A2U1L1N8"/>